<reference evidence="1 2" key="1">
    <citation type="submission" date="2019-06" db="EMBL/GenBank/DDBJ databases">
        <title>Sequencing the genomes of 1000 actinobacteria strains.</title>
        <authorList>
            <person name="Klenk H.-P."/>
        </authorList>
    </citation>
    <scope>NUCLEOTIDE SEQUENCE [LARGE SCALE GENOMIC DNA]</scope>
    <source>
        <strain evidence="1 2">DSM 19560</strain>
    </source>
</reference>
<evidence type="ECO:0000313" key="1">
    <source>
        <dbReference type="EMBL" id="TWE10323.1"/>
    </source>
</evidence>
<proteinExistence type="predicted"/>
<protein>
    <submittedName>
        <fullName evidence="1">Uncharacterized protein</fullName>
    </submittedName>
</protein>
<evidence type="ECO:0000313" key="2">
    <source>
        <dbReference type="Proteomes" id="UP000318297"/>
    </source>
</evidence>
<sequence>MVPEWSAEGVPTAVTVDLVMVAEAALWAVDDPVLELVELPSRVVDVNRLGLVTMVFGIEVSDGVVDAAPLAELHPAIKTPATMAAPSTLPLRFIRPPPARVVVAQSV</sequence>
<dbReference type="Proteomes" id="UP000318297">
    <property type="component" value="Unassembled WGS sequence"/>
</dbReference>
<dbReference type="AlphaFoldDB" id="A0A561E3X9"/>
<organism evidence="1 2">
    <name type="scientific">Rudaeicoccus suwonensis</name>
    <dbReference type="NCBI Taxonomy" id="657409"/>
    <lineage>
        <taxon>Bacteria</taxon>
        <taxon>Bacillati</taxon>
        <taxon>Actinomycetota</taxon>
        <taxon>Actinomycetes</taxon>
        <taxon>Micrococcales</taxon>
        <taxon>Dermacoccaceae</taxon>
        <taxon>Rudaeicoccus</taxon>
    </lineage>
</organism>
<comment type="caution">
    <text evidence="1">The sequence shown here is derived from an EMBL/GenBank/DDBJ whole genome shotgun (WGS) entry which is preliminary data.</text>
</comment>
<name>A0A561E3X9_9MICO</name>
<accession>A0A561E3X9</accession>
<gene>
    <name evidence="1" type="ORF">BKA23_2679</name>
</gene>
<keyword evidence="2" id="KW-1185">Reference proteome</keyword>
<dbReference type="EMBL" id="VIVQ01000002">
    <property type="protein sequence ID" value="TWE10323.1"/>
    <property type="molecule type" value="Genomic_DNA"/>
</dbReference>